<dbReference type="EMBL" id="QGKW02000276">
    <property type="protein sequence ID" value="KAF2607746.1"/>
    <property type="molecule type" value="Genomic_DNA"/>
</dbReference>
<comment type="caution">
    <text evidence="2">The sequence shown here is derived from an EMBL/GenBank/DDBJ whole genome shotgun (WGS) entry which is preliminary data.</text>
</comment>
<evidence type="ECO:0000313" key="3">
    <source>
        <dbReference type="Proteomes" id="UP000712281"/>
    </source>
</evidence>
<reference evidence="2" key="1">
    <citation type="submission" date="2019-12" db="EMBL/GenBank/DDBJ databases">
        <title>Genome sequencing and annotation of Brassica cretica.</title>
        <authorList>
            <person name="Studholme D.J."/>
            <person name="Sarris P.F."/>
        </authorList>
    </citation>
    <scope>NUCLEOTIDE SEQUENCE</scope>
    <source>
        <strain evidence="2">PFS-001/15</strain>
        <tissue evidence="2">Leaf</tissue>
    </source>
</reference>
<protein>
    <submittedName>
        <fullName evidence="2">Uncharacterized protein</fullName>
    </submittedName>
</protein>
<evidence type="ECO:0000313" key="2">
    <source>
        <dbReference type="EMBL" id="KAF2607746.1"/>
    </source>
</evidence>
<accession>A0A8S9LRE1</accession>
<evidence type="ECO:0000256" key="1">
    <source>
        <dbReference type="SAM" id="MobiDB-lite"/>
    </source>
</evidence>
<proteinExistence type="predicted"/>
<feature type="region of interest" description="Disordered" evidence="1">
    <location>
        <begin position="29"/>
        <end position="71"/>
    </location>
</feature>
<dbReference type="AlphaFoldDB" id="A0A8S9LRE1"/>
<organism evidence="2 3">
    <name type="scientific">Brassica cretica</name>
    <name type="common">Mustard</name>
    <dbReference type="NCBI Taxonomy" id="69181"/>
    <lineage>
        <taxon>Eukaryota</taxon>
        <taxon>Viridiplantae</taxon>
        <taxon>Streptophyta</taxon>
        <taxon>Embryophyta</taxon>
        <taxon>Tracheophyta</taxon>
        <taxon>Spermatophyta</taxon>
        <taxon>Magnoliopsida</taxon>
        <taxon>eudicotyledons</taxon>
        <taxon>Gunneridae</taxon>
        <taxon>Pentapetalae</taxon>
        <taxon>rosids</taxon>
        <taxon>malvids</taxon>
        <taxon>Brassicales</taxon>
        <taxon>Brassicaceae</taxon>
        <taxon>Brassiceae</taxon>
        <taxon>Brassica</taxon>
    </lineage>
</organism>
<name>A0A8S9LRE1_BRACR</name>
<dbReference type="Proteomes" id="UP000712281">
    <property type="component" value="Unassembled WGS sequence"/>
</dbReference>
<gene>
    <name evidence="2" type="ORF">F2Q68_00043035</name>
</gene>
<sequence>MAGETQSQLLKENQTLLAALKKVKDQIAQLEKRNKTQGQRPQQGERRFGDPPEAENIGPKPLDPSWRDPYTPIGQKRKVITSCAYTPDTLFSGLRRNPEVYLRWEMNMDKGCYPIKFPRKRGCRKLSKPVLGMPTNGG</sequence>